<dbReference type="STRING" id="1134406.ADN00_05155"/>
<dbReference type="GO" id="GO:0016746">
    <property type="term" value="F:acyltransferase activity"/>
    <property type="evidence" value="ECO:0007669"/>
    <property type="project" value="UniProtKB-KW"/>
</dbReference>
<dbReference type="Pfam" id="PF00364">
    <property type="entry name" value="Biotin_lipoyl"/>
    <property type="match status" value="1"/>
</dbReference>
<comment type="cofactor">
    <cofactor evidence="1 6">
        <name>(R)-lipoate</name>
        <dbReference type="ChEBI" id="CHEBI:83088"/>
    </cofactor>
</comment>
<dbReference type="SUPFAM" id="SSF51230">
    <property type="entry name" value="Single hybrid motif"/>
    <property type="match status" value="1"/>
</dbReference>
<dbReference type="InterPro" id="IPR011053">
    <property type="entry name" value="Single_hybrid_motif"/>
</dbReference>
<dbReference type="EMBL" id="LGCL01000016">
    <property type="protein sequence ID" value="KPL78647.1"/>
    <property type="molecule type" value="Genomic_DNA"/>
</dbReference>
<reference evidence="9 10" key="1">
    <citation type="submission" date="2015-07" db="EMBL/GenBank/DDBJ databases">
        <title>Genome sequence of Ornatilinea apprima DSM 23815.</title>
        <authorList>
            <person name="Hemp J."/>
            <person name="Ward L.M."/>
            <person name="Pace L.A."/>
            <person name="Fischer W.W."/>
        </authorList>
    </citation>
    <scope>NUCLEOTIDE SEQUENCE [LARGE SCALE GENOMIC DNA]</scope>
    <source>
        <strain evidence="9 10">P3M-1</strain>
    </source>
</reference>
<dbReference type="PATRIC" id="fig|1134406.4.peg.1503"/>
<dbReference type="Gene3D" id="2.40.50.100">
    <property type="match status" value="1"/>
</dbReference>
<dbReference type="Gene3D" id="3.30.559.10">
    <property type="entry name" value="Chloramphenicol acetyltransferase-like domain"/>
    <property type="match status" value="1"/>
</dbReference>
<evidence type="ECO:0000259" key="7">
    <source>
        <dbReference type="PROSITE" id="PS50968"/>
    </source>
</evidence>
<evidence type="ECO:0000256" key="6">
    <source>
        <dbReference type="RuleBase" id="RU003423"/>
    </source>
</evidence>
<evidence type="ECO:0000256" key="1">
    <source>
        <dbReference type="ARBA" id="ARBA00001938"/>
    </source>
</evidence>
<dbReference type="SUPFAM" id="SSF47005">
    <property type="entry name" value="Peripheral subunit-binding domain of 2-oxo acid dehydrogenase complex"/>
    <property type="match status" value="2"/>
</dbReference>
<dbReference type="InterPro" id="IPR036625">
    <property type="entry name" value="E3-bd_dom_sf"/>
</dbReference>
<dbReference type="PROSITE" id="PS00189">
    <property type="entry name" value="LIPOYL"/>
    <property type="match status" value="1"/>
</dbReference>
<dbReference type="EC" id="2.3.1.-" evidence="6"/>
<evidence type="ECO:0000259" key="8">
    <source>
        <dbReference type="PROSITE" id="PS51826"/>
    </source>
</evidence>
<evidence type="ECO:0000313" key="9">
    <source>
        <dbReference type="EMBL" id="KPL78647.1"/>
    </source>
</evidence>
<dbReference type="GO" id="GO:0006086">
    <property type="term" value="P:pyruvate decarboxylation to acetyl-CoA"/>
    <property type="evidence" value="ECO:0007669"/>
    <property type="project" value="InterPro"/>
</dbReference>
<dbReference type="InterPro" id="IPR001078">
    <property type="entry name" value="2-oxoacid_DH_actylTfrase"/>
</dbReference>
<dbReference type="RefSeq" id="WP_075061905.1">
    <property type="nucleotide sequence ID" value="NZ_LGCL01000016.1"/>
</dbReference>
<dbReference type="Proteomes" id="UP000050417">
    <property type="component" value="Unassembled WGS sequence"/>
</dbReference>
<dbReference type="CDD" id="cd06849">
    <property type="entry name" value="lipoyl_domain"/>
    <property type="match status" value="1"/>
</dbReference>
<dbReference type="GO" id="GO:0045254">
    <property type="term" value="C:pyruvate dehydrogenase complex"/>
    <property type="evidence" value="ECO:0007669"/>
    <property type="project" value="InterPro"/>
</dbReference>
<dbReference type="AlphaFoldDB" id="A0A0P6XU44"/>
<gene>
    <name evidence="9" type="ORF">ADN00_05155</name>
</gene>
<dbReference type="InterPro" id="IPR000089">
    <property type="entry name" value="Biotin_lipoyl"/>
</dbReference>
<evidence type="ECO:0000256" key="3">
    <source>
        <dbReference type="ARBA" id="ARBA00022679"/>
    </source>
</evidence>
<evidence type="ECO:0000256" key="2">
    <source>
        <dbReference type="ARBA" id="ARBA00007317"/>
    </source>
</evidence>
<feature type="domain" description="Peripheral subunit-binding (PSBD)" evidence="8">
    <location>
        <begin position="115"/>
        <end position="152"/>
    </location>
</feature>
<dbReference type="OrthoDB" id="9805770at2"/>
<organism evidence="9 10">
    <name type="scientific">Ornatilinea apprima</name>
    <dbReference type="NCBI Taxonomy" id="1134406"/>
    <lineage>
        <taxon>Bacteria</taxon>
        <taxon>Bacillati</taxon>
        <taxon>Chloroflexota</taxon>
        <taxon>Anaerolineae</taxon>
        <taxon>Anaerolineales</taxon>
        <taxon>Anaerolineaceae</taxon>
        <taxon>Ornatilinea</taxon>
    </lineage>
</organism>
<keyword evidence="10" id="KW-1185">Reference proteome</keyword>
<dbReference type="InterPro" id="IPR045257">
    <property type="entry name" value="E2/Pdx1"/>
</dbReference>
<dbReference type="FunFam" id="3.30.559.10:FF:000007">
    <property type="entry name" value="Dihydrolipoamide acetyltransferase component of pyruvate dehydrogenase complex"/>
    <property type="match status" value="1"/>
</dbReference>
<comment type="caution">
    <text evidence="9">The sequence shown here is derived from an EMBL/GenBank/DDBJ whole genome shotgun (WGS) entry which is preliminary data.</text>
</comment>
<dbReference type="InterPro" id="IPR023213">
    <property type="entry name" value="CAT-like_dom_sf"/>
</dbReference>
<dbReference type="Gene3D" id="4.10.320.10">
    <property type="entry name" value="E3-binding domain"/>
    <property type="match status" value="2"/>
</dbReference>
<comment type="similarity">
    <text evidence="2 6">Belongs to the 2-oxoacid dehydrogenase family.</text>
</comment>
<keyword evidence="5 6" id="KW-0012">Acyltransferase</keyword>
<keyword evidence="3 6" id="KW-0808">Transferase</keyword>
<protein>
    <recommendedName>
        <fullName evidence="6">Dihydrolipoamide acetyltransferase component of pyruvate dehydrogenase complex</fullName>
        <ecNumber evidence="6">2.3.1.-</ecNumber>
    </recommendedName>
</protein>
<accession>A0A0P6XU44</accession>
<dbReference type="Pfam" id="PF02817">
    <property type="entry name" value="E3_binding"/>
    <property type="match status" value="2"/>
</dbReference>
<evidence type="ECO:0000313" key="10">
    <source>
        <dbReference type="Proteomes" id="UP000050417"/>
    </source>
</evidence>
<evidence type="ECO:0000256" key="5">
    <source>
        <dbReference type="ARBA" id="ARBA00023315"/>
    </source>
</evidence>
<name>A0A0P6XU44_9CHLR</name>
<dbReference type="PROSITE" id="PS50968">
    <property type="entry name" value="BIOTINYL_LIPOYL"/>
    <property type="match status" value="1"/>
</dbReference>
<keyword evidence="4 6" id="KW-0450">Lipoyl</keyword>
<dbReference type="PANTHER" id="PTHR23151">
    <property type="entry name" value="DIHYDROLIPOAMIDE ACETYL/SUCCINYL-TRANSFERASE-RELATED"/>
    <property type="match status" value="1"/>
</dbReference>
<proteinExistence type="inferred from homology"/>
<dbReference type="Pfam" id="PF00198">
    <property type="entry name" value="2-oxoacid_dh"/>
    <property type="match status" value="1"/>
</dbReference>
<feature type="domain" description="Peripheral subunit-binding (PSBD)" evidence="8">
    <location>
        <begin position="162"/>
        <end position="199"/>
    </location>
</feature>
<evidence type="ECO:0000256" key="4">
    <source>
        <dbReference type="ARBA" id="ARBA00022823"/>
    </source>
</evidence>
<sequence>MPVPVIMPKFEMSQETGQIISWYKKEGDAVKKGEAIFSVETDKVTMDVESPGDGVLAGVTAKEGESVPVTTVIAYLLGAGESLPAGGAPAAATPQPAPAAAAAEAPKAPVSAPASATPVAQRMAAANALDLSAVQGSGPKQTITKADVESALARRGEEGKVRATPAARRVAREGGVDLDTVAGSGPRGRVQESDVQDFLSTAPQAAAPAQPQATAQASSADFDTIPLKGMRRTIADRMVASYQSAPHIMFTMSIDVSSLEGLRKRMNEQAAKRGEEKISMTALLTRAVAWTLLRHPRLNSTLTGDEIRQYKTANIGIAVALEDGLIVPVVRNVEKKGVAQLAAEINDLAKRARESRLTPSDVTGGTFTISNLGPFGIEQFTAILNAGQAGILAVGAVQKEVVVVNDEMVIRPIMRMTLSADHRTVDGAVAAQFMADLRSVMENPDLLLY</sequence>
<dbReference type="InterPro" id="IPR004167">
    <property type="entry name" value="PSBD"/>
</dbReference>
<dbReference type="PROSITE" id="PS51826">
    <property type="entry name" value="PSBD"/>
    <property type="match status" value="2"/>
</dbReference>
<dbReference type="InterPro" id="IPR003016">
    <property type="entry name" value="2-oxoA_DH_lipoyl-BS"/>
</dbReference>
<dbReference type="PANTHER" id="PTHR23151:SF90">
    <property type="entry name" value="DIHYDROLIPOYLLYSINE-RESIDUE ACETYLTRANSFERASE COMPONENT OF PYRUVATE DEHYDROGENASE COMPLEX, MITOCHONDRIAL-RELATED"/>
    <property type="match status" value="1"/>
</dbReference>
<feature type="domain" description="Lipoyl-binding" evidence="7">
    <location>
        <begin position="2"/>
        <end position="77"/>
    </location>
</feature>
<dbReference type="SUPFAM" id="SSF52777">
    <property type="entry name" value="CoA-dependent acyltransferases"/>
    <property type="match status" value="1"/>
</dbReference>